<proteinExistence type="predicted"/>
<organism evidence="1 2">
    <name type="scientific">Trichomonas vaginalis (strain ATCC PRA-98 / G3)</name>
    <dbReference type="NCBI Taxonomy" id="412133"/>
    <lineage>
        <taxon>Eukaryota</taxon>
        <taxon>Metamonada</taxon>
        <taxon>Parabasalia</taxon>
        <taxon>Trichomonadida</taxon>
        <taxon>Trichomonadidae</taxon>
        <taxon>Trichomonas</taxon>
    </lineage>
</organism>
<evidence type="ECO:0000313" key="1">
    <source>
        <dbReference type="EMBL" id="EAY15035.1"/>
    </source>
</evidence>
<evidence type="ECO:0000313" key="2">
    <source>
        <dbReference type="Proteomes" id="UP000001542"/>
    </source>
</evidence>
<dbReference type="EMBL" id="DS113261">
    <property type="protein sequence ID" value="EAY15035.1"/>
    <property type="molecule type" value="Genomic_DNA"/>
</dbReference>
<dbReference type="AlphaFoldDB" id="A2DX08"/>
<dbReference type="InParanoid" id="A2DX08"/>
<protein>
    <submittedName>
        <fullName evidence="1">Uncharacterized protein</fullName>
    </submittedName>
</protein>
<reference evidence="1" key="1">
    <citation type="submission" date="2006-10" db="EMBL/GenBank/DDBJ databases">
        <authorList>
            <person name="Amadeo P."/>
            <person name="Zhao Q."/>
            <person name="Wortman J."/>
            <person name="Fraser-Liggett C."/>
            <person name="Carlton J."/>
        </authorList>
    </citation>
    <scope>NUCLEOTIDE SEQUENCE</scope>
    <source>
        <strain evidence="1">G3</strain>
    </source>
</reference>
<name>A2DX08_TRIV3</name>
<reference evidence="1" key="2">
    <citation type="journal article" date="2007" name="Science">
        <title>Draft genome sequence of the sexually transmitted pathogen Trichomonas vaginalis.</title>
        <authorList>
            <person name="Carlton J.M."/>
            <person name="Hirt R.P."/>
            <person name="Silva J.C."/>
            <person name="Delcher A.L."/>
            <person name="Schatz M."/>
            <person name="Zhao Q."/>
            <person name="Wortman J.R."/>
            <person name="Bidwell S.L."/>
            <person name="Alsmark U.C.M."/>
            <person name="Besteiro S."/>
            <person name="Sicheritz-Ponten T."/>
            <person name="Noel C.J."/>
            <person name="Dacks J.B."/>
            <person name="Foster P.G."/>
            <person name="Simillion C."/>
            <person name="Van de Peer Y."/>
            <person name="Miranda-Saavedra D."/>
            <person name="Barton G.J."/>
            <person name="Westrop G.D."/>
            <person name="Mueller S."/>
            <person name="Dessi D."/>
            <person name="Fiori P.L."/>
            <person name="Ren Q."/>
            <person name="Paulsen I."/>
            <person name="Zhang H."/>
            <person name="Bastida-Corcuera F.D."/>
            <person name="Simoes-Barbosa A."/>
            <person name="Brown M.T."/>
            <person name="Hayes R.D."/>
            <person name="Mukherjee M."/>
            <person name="Okumura C.Y."/>
            <person name="Schneider R."/>
            <person name="Smith A.J."/>
            <person name="Vanacova S."/>
            <person name="Villalvazo M."/>
            <person name="Haas B.J."/>
            <person name="Pertea M."/>
            <person name="Feldblyum T.V."/>
            <person name="Utterback T.R."/>
            <person name="Shu C.L."/>
            <person name="Osoegawa K."/>
            <person name="de Jong P.J."/>
            <person name="Hrdy I."/>
            <person name="Horvathova L."/>
            <person name="Zubacova Z."/>
            <person name="Dolezal P."/>
            <person name="Malik S.B."/>
            <person name="Logsdon J.M. Jr."/>
            <person name="Henze K."/>
            <person name="Gupta A."/>
            <person name="Wang C.C."/>
            <person name="Dunne R.L."/>
            <person name="Upcroft J.A."/>
            <person name="Upcroft P."/>
            <person name="White O."/>
            <person name="Salzberg S.L."/>
            <person name="Tang P."/>
            <person name="Chiu C.-H."/>
            <person name="Lee Y.-S."/>
            <person name="Embley T.M."/>
            <person name="Coombs G.H."/>
            <person name="Mottram J.C."/>
            <person name="Tachezy J."/>
            <person name="Fraser-Liggett C.M."/>
            <person name="Johnson P.J."/>
        </authorList>
    </citation>
    <scope>NUCLEOTIDE SEQUENCE [LARGE SCALE GENOMIC DNA]</scope>
    <source>
        <strain evidence="1">G3</strain>
    </source>
</reference>
<dbReference type="RefSeq" id="XP_001327258.1">
    <property type="nucleotide sequence ID" value="XM_001327223.1"/>
</dbReference>
<dbReference type="Proteomes" id="UP000001542">
    <property type="component" value="Unassembled WGS sequence"/>
</dbReference>
<sequence>MHNFDLIDKESLAMEMFKEKVFSKNLEKNCLNYFKVCSVLLEKGENTVEAVTQCINLIWDKIRWVVINLGKSGDVFSMPKLPSEIIMSYLVQLAGFYVQKYAICFAGKKSFFGKDYVQEMKSEWKEKKIDPNYLLNVSVSQKVDFNGFYQLIVGMSYIDENLANSTLRSLQSISIMDKAAQKTKNQVSKFLDEFSEIVLSISDKNLQQIEKILVREFCSQMELYDSLSFALSRIIQPENVEKIDKHISDVLKGIVEINCFNNGLLQLCIKIEKQGKLASKGELVSKAMSLFNEVVRAVNRSHEQKFIVSALNKIKSGAIFVKTLDPSVVFNSINEIITLGIKVRQFGQIEASNTIEDIESVVLG</sequence>
<keyword evidence="2" id="KW-1185">Reference proteome</keyword>
<accession>A2DX08</accession>
<dbReference type="VEuPathDB" id="TrichDB:TVAGG3_0184990"/>
<dbReference type="KEGG" id="tva:4773035"/>
<dbReference type="VEuPathDB" id="TrichDB:TVAG_019350"/>
<gene>
    <name evidence="1" type="ORF">TVAG_019350</name>
</gene>